<accession>A0A7S0J439</accession>
<gene>
    <name evidence="1" type="ORF">CLEP1334_LOCUS15808</name>
</gene>
<protein>
    <submittedName>
        <fullName evidence="1">Uncharacterized protein</fullName>
    </submittedName>
</protein>
<proteinExistence type="predicted"/>
<organism evidence="1">
    <name type="scientific">Calcidiscus leptoporus</name>
    <dbReference type="NCBI Taxonomy" id="127549"/>
    <lineage>
        <taxon>Eukaryota</taxon>
        <taxon>Haptista</taxon>
        <taxon>Haptophyta</taxon>
        <taxon>Prymnesiophyceae</taxon>
        <taxon>Coccolithales</taxon>
        <taxon>Calcidiscaceae</taxon>
        <taxon>Calcidiscus</taxon>
    </lineage>
</organism>
<evidence type="ECO:0000313" key="1">
    <source>
        <dbReference type="EMBL" id="CAD8540525.1"/>
    </source>
</evidence>
<dbReference type="AlphaFoldDB" id="A0A7S0J439"/>
<dbReference type="EMBL" id="HBER01031428">
    <property type="protein sequence ID" value="CAD8540525.1"/>
    <property type="molecule type" value="Transcribed_RNA"/>
</dbReference>
<name>A0A7S0J439_9EUKA</name>
<reference evidence="1" key="1">
    <citation type="submission" date="2021-01" db="EMBL/GenBank/DDBJ databases">
        <authorList>
            <person name="Corre E."/>
            <person name="Pelletier E."/>
            <person name="Niang G."/>
            <person name="Scheremetjew M."/>
            <person name="Finn R."/>
            <person name="Kale V."/>
            <person name="Holt S."/>
            <person name="Cochrane G."/>
            <person name="Meng A."/>
            <person name="Brown T."/>
            <person name="Cohen L."/>
        </authorList>
    </citation>
    <scope>NUCLEOTIDE SEQUENCE</scope>
    <source>
        <strain evidence="1">RCC1130</strain>
    </source>
</reference>
<sequence length="170" mass="18682">MASKRERDPICDVCGHCHVQGVKCEICGHVGKYIVPGGPNRPNRGAIPPVPPGPVGHPNTTPPTIEGLRVSDFQQALQSFFELLPQAYAAGQSLPPELSNLDQLQVVLETLPDYHPEDEQPSYVLAVECRSIVRQLALLMPSLSAWRHVNWLLLEQVCRPCPPIGPSTER</sequence>